<dbReference type="AlphaFoldDB" id="A0A0A9F2J3"/>
<name>A0A0A9F2J3_ARUDO</name>
<organism evidence="1">
    <name type="scientific">Arundo donax</name>
    <name type="common">Giant reed</name>
    <name type="synonym">Donax arundinaceus</name>
    <dbReference type="NCBI Taxonomy" id="35708"/>
    <lineage>
        <taxon>Eukaryota</taxon>
        <taxon>Viridiplantae</taxon>
        <taxon>Streptophyta</taxon>
        <taxon>Embryophyta</taxon>
        <taxon>Tracheophyta</taxon>
        <taxon>Spermatophyta</taxon>
        <taxon>Magnoliopsida</taxon>
        <taxon>Liliopsida</taxon>
        <taxon>Poales</taxon>
        <taxon>Poaceae</taxon>
        <taxon>PACMAD clade</taxon>
        <taxon>Arundinoideae</taxon>
        <taxon>Arundineae</taxon>
        <taxon>Arundo</taxon>
    </lineage>
</organism>
<reference evidence="1" key="1">
    <citation type="submission" date="2014-09" db="EMBL/GenBank/DDBJ databases">
        <authorList>
            <person name="Magalhaes I.L.F."/>
            <person name="Oliveira U."/>
            <person name="Santos F.R."/>
            <person name="Vidigal T.H.D.A."/>
            <person name="Brescovit A.D."/>
            <person name="Santos A.J."/>
        </authorList>
    </citation>
    <scope>NUCLEOTIDE SEQUENCE</scope>
    <source>
        <tissue evidence="1">Shoot tissue taken approximately 20 cm above the soil surface</tissue>
    </source>
</reference>
<protein>
    <submittedName>
        <fullName evidence="1">Uncharacterized protein</fullName>
    </submittedName>
</protein>
<sequence>MCLLCACEVMVGEVRWIMRALK</sequence>
<dbReference type="EMBL" id="GBRH01190661">
    <property type="protein sequence ID" value="JAE07235.1"/>
    <property type="molecule type" value="Transcribed_RNA"/>
</dbReference>
<reference evidence="1" key="2">
    <citation type="journal article" date="2015" name="Data Brief">
        <title>Shoot transcriptome of the giant reed, Arundo donax.</title>
        <authorList>
            <person name="Barrero R.A."/>
            <person name="Guerrero F.D."/>
            <person name="Moolhuijzen P."/>
            <person name="Goolsby J.A."/>
            <person name="Tidwell J."/>
            <person name="Bellgard S.E."/>
            <person name="Bellgard M.I."/>
        </authorList>
    </citation>
    <scope>NUCLEOTIDE SEQUENCE</scope>
    <source>
        <tissue evidence="1">Shoot tissue taken approximately 20 cm above the soil surface</tissue>
    </source>
</reference>
<proteinExistence type="predicted"/>
<evidence type="ECO:0000313" key="1">
    <source>
        <dbReference type="EMBL" id="JAE07235.1"/>
    </source>
</evidence>
<accession>A0A0A9F2J3</accession>